<reference evidence="2 3" key="1">
    <citation type="submission" date="2015-04" db="EMBL/GenBank/DDBJ databases">
        <title>Complete genome sequence of Schizopora paradoxa KUC8140, a cosmopolitan wood degrader in East Asia.</title>
        <authorList>
            <consortium name="DOE Joint Genome Institute"/>
            <person name="Min B."/>
            <person name="Park H."/>
            <person name="Jang Y."/>
            <person name="Kim J.-J."/>
            <person name="Kim K.H."/>
            <person name="Pangilinan J."/>
            <person name="Lipzen A."/>
            <person name="Riley R."/>
            <person name="Grigoriev I.V."/>
            <person name="Spatafora J.W."/>
            <person name="Choi I.-G."/>
        </authorList>
    </citation>
    <scope>NUCLEOTIDE SEQUENCE [LARGE SCALE GENOMIC DNA]</scope>
    <source>
        <strain evidence="2 3">KUC8140</strain>
    </source>
</reference>
<dbReference type="EMBL" id="KQ085913">
    <property type="protein sequence ID" value="KLO16705.1"/>
    <property type="molecule type" value="Genomic_DNA"/>
</dbReference>
<accession>A0A0H2RX91</accession>
<gene>
    <name evidence="2" type="ORF">SCHPADRAFT_994972</name>
</gene>
<sequence>MQISDHPSGMSLAFEADSPTLAWLERFASKRDHDHTAQEHLKFIFPWLWNSSWGETVSLDVEGVKELKDAIGQCERITKSLESFLVCSKDRLCRLKNSLETVVAKTYFSILSDDILAIIFEFASFGEPNGKPDYRTPSYISRVSRRFRTIALRLPRLWRFIDSGSQSLEFVQELASRRANSGPIFEVRMRRSPKLNDLITRWNYIKIKHAQAEDHARFFACVTSSLASRITSLRFEYVLDRDHCAMSSMYDHFPKISLPALQELCIDHEDQVNDPDELYTQFYRNWDLPALKVLKARNIVPILRTEVLARIYECTLSIGRHPADEDTGYEWDLTTVMELLGGLTSVKVLTVDLHGWLITAQPNELPTVNLPTVTTLSTSFVGVEFESAKEFRRAFKTPNKQSWTVEVEDNPAQGPLWTQLDDIFFYASRDVFNFEGTVPEEDFEHELASRLRDVSENESLTDVNLIIHRNFGRSDCGDTSIRKNIPIAVPNLQNLSVTYPDGEQGFFGKGHDGDEDEDDEEEESKCTVQVRKVELKNCKGKVKELLGSLEKKFVHESFNGYSRLVLDGSDIQTSENSRNNDVSASGWSTLVRDAKVIRDDE</sequence>
<proteinExistence type="predicted"/>
<organism evidence="2 3">
    <name type="scientific">Schizopora paradoxa</name>
    <dbReference type="NCBI Taxonomy" id="27342"/>
    <lineage>
        <taxon>Eukaryota</taxon>
        <taxon>Fungi</taxon>
        <taxon>Dikarya</taxon>
        <taxon>Basidiomycota</taxon>
        <taxon>Agaricomycotina</taxon>
        <taxon>Agaricomycetes</taxon>
        <taxon>Hymenochaetales</taxon>
        <taxon>Schizoporaceae</taxon>
        <taxon>Schizopora</taxon>
    </lineage>
</organism>
<name>A0A0H2RX91_9AGAM</name>
<evidence type="ECO:0000313" key="3">
    <source>
        <dbReference type="Proteomes" id="UP000053477"/>
    </source>
</evidence>
<evidence type="ECO:0008006" key="4">
    <source>
        <dbReference type="Google" id="ProtNLM"/>
    </source>
</evidence>
<dbReference type="Proteomes" id="UP000053477">
    <property type="component" value="Unassembled WGS sequence"/>
</dbReference>
<protein>
    <recommendedName>
        <fullName evidence="4">F-box domain-containing protein</fullName>
    </recommendedName>
</protein>
<evidence type="ECO:0000256" key="1">
    <source>
        <dbReference type="SAM" id="MobiDB-lite"/>
    </source>
</evidence>
<feature type="compositionally biased region" description="Acidic residues" evidence="1">
    <location>
        <begin position="513"/>
        <end position="523"/>
    </location>
</feature>
<dbReference type="AlphaFoldDB" id="A0A0H2RX91"/>
<evidence type="ECO:0000313" key="2">
    <source>
        <dbReference type="EMBL" id="KLO16705.1"/>
    </source>
</evidence>
<keyword evidence="3" id="KW-1185">Reference proteome</keyword>
<feature type="region of interest" description="Disordered" evidence="1">
    <location>
        <begin position="504"/>
        <end position="524"/>
    </location>
</feature>
<dbReference type="InParanoid" id="A0A0H2RX91"/>